<reference evidence="2 3" key="1">
    <citation type="submission" date="2019-08" db="EMBL/GenBank/DDBJ databases">
        <title>Paraburkholderia sp. DCY113.</title>
        <authorList>
            <person name="Kang J."/>
        </authorList>
    </citation>
    <scope>NUCLEOTIDE SEQUENCE [LARGE SCALE GENOMIC DNA]</scope>
    <source>
        <strain evidence="2 3">DCY113</strain>
    </source>
</reference>
<dbReference type="EMBL" id="VTUZ01000074">
    <property type="protein sequence ID" value="KAA0997725.1"/>
    <property type="molecule type" value="Genomic_DNA"/>
</dbReference>
<dbReference type="Proteomes" id="UP000325273">
    <property type="component" value="Unassembled WGS sequence"/>
</dbReference>
<dbReference type="RefSeq" id="WP_149676483.1">
    <property type="nucleotide sequence ID" value="NZ_VTUZ01000074.1"/>
</dbReference>
<gene>
    <name evidence="2" type="ORF">FVF58_47730</name>
</gene>
<feature type="region of interest" description="Disordered" evidence="1">
    <location>
        <begin position="137"/>
        <end position="191"/>
    </location>
</feature>
<protein>
    <submittedName>
        <fullName evidence="2">Uncharacterized protein</fullName>
    </submittedName>
</protein>
<dbReference type="AlphaFoldDB" id="A0A5B0G4Z8"/>
<accession>A0A5B0G4Z8</accession>
<evidence type="ECO:0000313" key="3">
    <source>
        <dbReference type="Proteomes" id="UP000325273"/>
    </source>
</evidence>
<comment type="caution">
    <text evidence="2">The sequence shown here is derived from an EMBL/GenBank/DDBJ whole genome shotgun (WGS) entry which is preliminary data.</text>
</comment>
<proteinExistence type="predicted"/>
<name>A0A5B0G4Z8_9BURK</name>
<evidence type="ECO:0000313" key="2">
    <source>
        <dbReference type="EMBL" id="KAA0997725.1"/>
    </source>
</evidence>
<sequence>MAAKIETLKEVAKAYFIRLYMIENGMLPELAQLTTMDEDGKPLVDVYRMQTEHIEQLQKAFGDFFKDLLPITNLANEKFKAVQAKSTTEATDSYSSSSDTSGGGEYGFGEAAKGTWVAAGCPTLAVQASVAWRRVRARARARPRQRRRNSAAALNAARPRRMSRNRQGRKKRRKTRKRVKKVRNPDWIDVP</sequence>
<organism evidence="2 3">
    <name type="scientific">Paraburkholderia panacisoli</name>
    <dbReference type="NCBI Taxonomy" id="2603818"/>
    <lineage>
        <taxon>Bacteria</taxon>
        <taxon>Pseudomonadati</taxon>
        <taxon>Pseudomonadota</taxon>
        <taxon>Betaproteobacteria</taxon>
        <taxon>Burkholderiales</taxon>
        <taxon>Burkholderiaceae</taxon>
        <taxon>Paraburkholderia</taxon>
    </lineage>
</organism>
<feature type="compositionally biased region" description="Basic residues" evidence="1">
    <location>
        <begin position="158"/>
        <end position="182"/>
    </location>
</feature>
<evidence type="ECO:0000256" key="1">
    <source>
        <dbReference type="SAM" id="MobiDB-lite"/>
    </source>
</evidence>
<feature type="compositionally biased region" description="Basic residues" evidence="1">
    <location>
        <begin position="137"/>
        <end position="149"/>
    </location>
</feature>
<keyword evidence="3" id="KW-1185">Reference proteome</keyword>